<dbReference type="Proteomes" id="UP000219338">
    <property type="component" value="Unassembled WGS sequence"/>
</dbReference>
<gene>
    <name evidence="1" type="ORF">ARMOST_04287</name>
</gene>
<dbReference type="AlphaFoldDB" id="A0A284QWX2"/>
<evidence type="ECO:0000313" key="1">
    <source>
        <dbReference type="EMBL" id="SJL00973.1"/>
    </source>
</evidence>
<name>A0A284QWX2_ARMOS</name>
<evidence type="ECO:0000313" key="2">
    <source>
        <dbReference type="Proteomes" id="UP000219338"/>
    </source>
</evidence>
<sequence>MAAARRELYVCFSHLETILMCLASTSMNIDLESDSDDVPCDVPGMSDSTTTGGSKIWIQYLATRMS</sequence>
<organism evidence="1 2">
    <name type="scientific">Armillaria ostoyae</name>
    <name type="common">Armillaria root rot fungus</name>
    <dbReference type="NCBI Taxonomy" id="47428"/>
    <lineage>
        <taxon>Eukaryota</taxon>
        <taxon>Fungi</taxon>
        <taxon>Dikarya</taxon>
        <taxon>Basidiomycota</taxon>
        <taxon>Agaricomycotina</taxon>
        <taxon>Agaricomycetes</taxon>
        <taxon>Agaricomycetidae</taxon>
        <taxon>Agaricales</taxon>
        <taxon>Marasmiineae</taxon>
        <taxon>Physalacriaceae</taxon>
        <taxon>Armillaria</taxon>
    </lineage>
</organism>
<keyword evidence="2" id="KW-1185">Reference proteome</keyword>
<protein>
    <submittedName>
        <fullName evidence="1">Uncharacterized protein</fullName>
    </submittedName>
</protein>
<reference evidence="2" key="1">
    <citation type="journal article" date="2017" name="Nat. Ecol. Evol.">
        <title>Genome expansion and lineage-specific genetic innovations in the forest pathogenic fungi Armillaria.</title>
        <authorList>
            <person name="Sipos G."/>
            <person name="Prasanna A.N."/>
            <person name="Walter M.C."/>
            <person name="O'Connor E."/>
            <person name="Balint B."/>
            <person name="Krizsan K."/>
            <person name="Kiss B."/>
            <person name="Hess J."/>
            <person name="Varga T."/>
            <person name="Slot J."/>
            <person name="Riley R."/>
            <person name="Boka B."/>
            <person name="Rigling D."/>
            <person name="Barry K."/>
            <person name="Lee J."/>
            <person name="Mihaltcheva S."/>
            <person name="LaButti K."/>
            <person name="Lipzen A."/>
            <person name="Waldron R."/>
            <person name="Moloney N.M."/>
            <person name="Sperisen C."/>
            <person name="Kredics L."/>
            <person name="Vagvoelgyi C."/>
            <person name="Patrignani A."/>
            <person name="Fitzpatrick D."/>
            <person name="Nagy I."/>
            <person name="Doyle S."/>
            <person name="Anderson J.B."/>
            <person name="Grigoriev I.V."/>
            <person name="Gueldener U."/>
            <person name="Muensterkoetter M."/>
            <person name="Nagy L.G."/>
        </authorList>
    </citation>
    <scope>NUCLEOTIDE SEQUENCE [LARGE SCALE GENOMIC DNA]</scope>
    <source>
        <strain evidence="2">C18/9</strain>
    </source>
</reference>
<proteinExistence type="predicted"/>
<dbReference type="EMBL" id="FUEG01000003">
    <property type="protein sequence ID" value="SJL00973.1"/>
    <property type="molecule type" value="Genomic_DNA"/>
</dbReference>
<accession>A0A284QWX2</accession>